<dbReference type="GO" id="GO:0008270">
    <property type="term" value="F:zinc ion binding"/>
    <property type="evidence" value="ECO:0007669"/>
    <property type="project" value="UniProtKB-KW"/>
</dbReference>
<feature type="region of interest" description="Disordered" evidence="3">
    <location>
        <begin position="69"/>
        <end position="101"/>
    </location>
</feature>
<dbReference type="PROSITE" id="PS50103">
    <property type="entry name" value="ZF_C3H1"/>
    <property type="match status" value="1"/>
</dbReference>
<sequence length="325" mass="36778">MNGHHHQLTGAELERQVQRLQQDSDKAAREFEEAKAEFEKAQQKYIDAIRLNGARYTSLMSALAIRRTVHGQDPDSESESRKGRKIMSDGTKLNGGSPIHQCRASMEPVSGRWKDRICTQYEMTGICTGTRCPFIHKLQELVNPASSRIALDAHDQRVDPLYPCPPRSSWNAYSRVPDIKKVCPNLQILGFCEQRCDFFHGPKLHDAVRAVIQWTMLKTPCPDGGLCRRFDCIYGHRCHRPRCRMGRSCSFDISAHHLEEKIVRYLRPWEVTAEAKGELPVSSPEDESAETDQNIQVMLNSILSTCDGLVRGASSLAIKDRVFEG</sequence>
<gene>
    <name evidence="5" type="ORF">EI97DRAFT_476725</name>
</gene>
<evidence type="ECO:0000313" key="5">
    <source>
        <dbReference type="EMBL" id="KAF2274711.1"/>
    </source>
</evidence>
<dbReference type="AlphaFoldDB" id="A0A6A6JDS7"/>
<evidence type="ECO:0000256" key="2">
    <source>
        <dbReference type="SAM" id="Coils"/>
    </source>
</evidence>
<feature type="domain" description="C3H1-type" evidence="4">
    <location>
        <begin position="112"/>
        <end position="139"/>
    </location>
</feature>
<evidence type="ECO:0000259" key="4">
    <source>
        <dbReference type="PROSITE" id="PS50103"/>
    </source>
</evidence>
<evidence type="ECO:0000256" key="3">
    <source>
        <dbReference type="SAM" id="MobiDB-lite"/>
    </source>
</evidence>
<organism evidence="5 6">
    <name type="scientific">Westerdykella ornata</name>
    <dbReference type="NCBI Taxonomy" id="318751"/>
    <lineage>
        <taxon>Eukaryota</taxon>
        <taxon>Fungi</taxon>
        <taxon>Dikarya</taxon>
        <taxon>Ascomycota</taxon>
        <taxon>Pezizomycotina</taxon>
        <taxon>Dothideomycetes</taxon>
        <taxon>Pleosporomycetidae</taxon>
        <taxon>Pleosporales</taxon>
        <taxon>Sporormiaceae</taxon>
        <taxon>Westerdykella</taxon>
    </lineage>
</organism>
<keyword evidence="1" id="KW-0479">Metal-binding</keyword>
<name>A0A6A6JDS7_WESOR</name>
<dbReference type="EMBL" id="ML986501">
    <property type="protein sequence ID" value="KAF2274711.1"/>
    <property type="molecule type" value="Genomic_DNA"/>
</dbReference>
<feature type="coiled-coil region" evidence="2">
    <location>
        <begin position="10"/>
        <end position="51"/>
    </location>
</feature>
<dbReference type="GeneID" id="54555122"/>
<dbReference type="RefSeq" id="XP_033652250.1">
    <property type="nucleotide sequence ID" value="XM_033801947.1"/>
</dbReference>
<keyword evidence="2" id="KW-0175">Coiled coil</keyword>
<dbReference type="SMART" id="SM00356">
    <property type="entry name" value="ZnF_C3H1"/>
    <property type="match status" value="2"/>
</dbReference>
<keyword evidence="1" id="KW-0863">Zinc-finger</keyword>
<evidence type="ECO:0000313" key="6">
    <source>
        <dbReference type="Proteomes" id="UP000800097"/>
    </source>
</evidence>
<keyword evidence="6" id="KW-1185">Reference proteome</keyword>
<dbReference type="Pfam" id="PF25543">
    <property type="entry name" value="zf-CCCH_tandem"/>
    <property type="match status" value="1"/>
</dbReference>
<proteinExistence type="predicted"/>
<dbReference type="PANTHER" id="PTHR37543">
    <property type="entry name" value="CCCH ZINC FINGER DNA BINDING PROTEIN (AFU_ORTHOLOGUE AFUA_5G12760)"/>
    <property type="match status" value="1"/>
</dbReference>
<feature type="zinc finger region" description="C3H1-type" evidence="1">
    <location>
        <begin position="112"/>
        <end position="139"/>
    </location>
</feature>
<keyword evidence="1" id="KW-0862">Zinc</keyword>
<protein>
    <recommendedName>
        <fullName evidence="4">C3H1-type domain-containing protein</fullName>
    </recommendedName>
</protein>
<dbReference type="PANTHER" id="PTHR37543:SF1">
    <property type="entry name" value="CCCH ZINC FINGER DNA BINDING PROTEIN (AFU_ORTHOLOGUE AFUA_5G12760)"/>
    <property type="match status" value="1"/>
</dbReference>
<dbReference type="InterPro" id="IPR000571">
    <property type="entry name" value="Znf_CCCH"/>
</dbReference>
<reference evidence="5" key="1">
    <citation type="journal article" date="2020" name="Stud. Mycol.">
        <title>101 Dothideomycetes genomes: a test case for predicting lifestyles and emergence of pathogens.</title>
        <authorList>
            <person name="Haridas S."/>
            <person name="Albert R."/>
            <person name="Binder M."/>
            <person name="Bloem J."/>
            <person name="Labutti K."/>
            <person name="Salamov A."/>
            <person name="Andreopoulos B."/>
            <person name="Baker S."/>
            <person name="Barry K."/>
            <person name="Bills G."/>
            <person name="Bluhm B."/>
            <person name="Cannon C."/>
            <person name="Castanera R."/>
            <person name="Culley D."/>
            <person name="Daum C."/>
            <person name="Ezra D."/>
            <person name="Gonzalez J."/>
            <person name="Henrissat B."/>
            <person name="Kuo A."/>
            <person name="Liang C."/>
            <person name="Lipzen A."/>
            <person name="Lutzoni F."/>
            <person name="Magnuson J."/>
            <person name="Mondo S."/>
            <person name="Nolan M."/>
            <person name="Ohm R."/>
            <person name="Pangilinan J."/>
            <person name="Park H.-J."/>
            <person name="Ramirez L."/>
            <person name="Alfaro M."/>
            <person name="Sun H."/>
            <person name="Tritt A."/>
            <person name="Yoshinaga Y."/>
            <person name="Zwiers L.-H."/>
            <person name="Turgeon B."/>
            <person name="Goodwin S."/>
            <person name="Spatafora J."/>
            <person name="Crous P."/>
            <person name="Grigoriev I."/>
        </authorList>
    </citation>
    <scope>NUCLEOTIDE SEQUENCE</scope>
    <source>
        <strain evidence="5">CBS 379.55</strain>
    </source>
</reference>
<accession>A0A6A6JDS7</accession>
<dbReference type="Proteomes" id="UP000800097">
    <property type="component" value="Unassembled WGS sequence"/>
</dbReference>
<dbReference type="InterPro" id="IPR057654">
    <property type="entry name" value="Znf-CCCH_tandem"/>
</dbReference>
<feature type="compositionally biased region" description="Basic and acidic residues" evidence="3">
    <location>
        <begin position="70"/>
        <end position="81"/>
    </location>
</feature>
<evidence type="ECO:0000256" key="1">
    <source>
        <dbReference type="PROSITE-ProRule" id="PRU00723"/>
    </source>
</evidence>